<evidence type="ECO:0008006" key="3">
    <source>
        <dbReference type="Google" id="ProtNLM"/>
    </source>
</evidence>
<keyword evidence="2" id="KW-1185">Reference proteome</keyword>
<dbReference type="Proteomes" id="UP001498398">
    <property type="component" value="Unassembled WGS sequence"/>
</dbReference>
<evidence type="ECO:0000313" key="1">
    <source>
        <dbReference type="EMBL" id="KAK7445752.1"/>
    </source>
</evidence>
<proteinExistence type="predicted"/>
<comment type="caution">
    <text evidence="1">The sequence shown here is derived from an EMBL/GenBank/DDBJ whole genome shotgun (WGS) entry which is preliminary data.</text>
</comment>
<reference evidence="1 2" key="1">
    <citation type="submission" date="2024-01" db="EMBL/GenBank/DDBJ databases">
        <title>A draft genome for the cacao thread blight pathogen Marasmiellus scandens.</title>
        <authorList>
            <person name="Baruah I.K."/>
            <person name="Leung J."/>
            <person name="Bukari Y."/>
            <person name="Amoako-Attah I."/>
            <person name="Meinhardt L.W."/>
            <person name="Bailey B.A."/>
            <person name="Cohen S.P."/>
        </authorList>
    </citation>
    <scope>NUCLEOTIDE SEQUENCE [LARGE SCALE GENOMIC DNA]</scope>
    <source>
        <strain evidence="1 2">GH-19</strain>
    </source>
</reference>
<organism evidence="1 2">
    <name type="scientific">Marasmiellus scandens</name>
    <dbReference type="NCBI Taxonomy" id="2682957"/>
    <lineage>
        <taxon>Eukaryota</taxon>
        <taxon>Fungi</taxon>
        <taxon>Dikarya</taxon>
        <taxon>Basidiomycota</taxon>
        <taxon>Agaricomycotina</taxon>
        <taxon>Agaricomycetes</taxon>
        <taxon>Agaricomycetidae</taxon>
        <taxon>Agaricales</taxon>
        <taxon>Marasmiineae</taxon>
        <taxon>Omphalotaceae</taxon>
        <taxon>Marasmiellus</taxon>
    </lineage>
</organism>
<dbReference type="EMBL" id="JBANRG010000046">
    <property type="protein sequence ID" value="KAK7445752.1"/>
    <property type="molecule type" value="Genomic_DNA"/>
</dbReference>
<name>A0ABR1IZM1_9AGAR</name>
<protein>
    <recommendedName>
        <fullName evidence="3">BED-type domain-containing protein</fullName>
    </recommendedName>
</protein>
<accession>A0ABR1IZM1</accession>
<evidence type="ECO:0000313" key="2">
    <source>
        <dbReference type="Proteomes" id="UP001498398"/>
    </source>
</evidence>
<gene>
    <name evidence="1" type="ORF">VKT23_014748</name>
</gene>
<sequence length="140" mass="15684">MPAARNDKSFWEPIIGDRTRIKCTICAESDTNTSDGVMLKTSKISHVKTKAHKEAVRVLNTQSQNTASVAVSSTQNARYVTMNAWQTFFDNNSGSVNPDSTPEDPFDDVTMNEDIAPTLMALVTRFNCQQDWTLWHQQQG</sequence>